<keyword evidence="2" id="KW-1185">Reference proteome</keyword>
<gene>
    <name evidence="1" type="ORF">FGO68_gene10651</name>
</gene>
<accession>A0A8J8T6M2</accession>
<sequence length="728" mass="85868">MSSFNPLTFFLTEVATSSMVNLECNDYQDEMPLLRYVRHHPNPLLKVDKFDFHPNDCHDMSYYDKEGVSDFFKWLAKTNIRLLVQKQSYTRYKLAQLIEIKKYCRSLRKIDLICSFQEKDIRMFFQDTIDNDLVRKLYGFIKEEGHQYTDEEYIEIFKACDNDCLILDEIKVGLPLEVLASFLSRVRPKEKLTVHLYGKINQEGMKQACRVISILKKPPFSLFSKKLKIQLSNTYIEALEEFQKLEMDNKYLVERVYSFKRNDKNPTENLSSMSDAQYVEYAKILRADPSLKPHPMFGIEFLTLDNFPYLLRYLRLIHRPIVEVDLEHLELEVSYERYRKGFYDPLLEWHNSDTINTAATDLKIIGPMGYVIPFIRGALKVMPNLRNLEVDFKIMKKCIAPDLESEEPCKDEEVFIGFQFKHIQSMIEQRKGLTRFKVISNGTHKVTKEREKVLICAAKFTLCCLIYSRESMQNLSLENISHIAGFLKYLQNSQALQHLQLSYFGSYFELDRSLHNSTIEKFSNYIASFKNLQTFSSRFGIMKMPLDSLLTRMLQKLDNLIKINFEKLEEHLDESHHLLFLDALSTNKTLRDIESSNSCFNFKFKHIKAILERKPTGCQLKLSKQYLTLKEYVLLQRVTNYKYILLINLGTFTGEEERDIDEEPYPDLSKLKNEEEKIERLKRFWKVDSTYKHQMHFNNVTDAEYEEAMIEHIQGVAKSSLLQEITKL</sequence>
<proteinExistence type="predicted"/>
<dbReference type="EMBL" id="RRYP01003990">
    <property type="protein sequence ID" value="TNV83268.1"/>
    <property type="molecule type" value="Genomic_DNA"/>
</dbReference>
<dbReference type="Proteomes" id="UP000785679">
    <property type="component" value="Unassembled WGS sequence"/>
</dbReference>
<evidence type="ECO:0000313" key="1">
    <source>
        <dbReference type="EMBL" id="TNV83268.1"/>
    </source>
</evidence>
<evidence type="ECO:0000313" key="2">
    <source>
        <dbReference type="Proteomes" id="UP000785679"/>
    </source>
</evidence>
<dbReference type="AlphaFoldDB" id="A0A8J8T6M2"/>
<organism evidence="1 2">
    <name type="scientific">Halteria grandinella</name>
    <dbReference type="NCBI Taxonomy" id="5974"/>
    <lineage>
        <taxon>Eukaryota</taxon>
        <taxon>Sar</taxon>
        <taxon>Alveolata</taxon>
        <taxon>Ciliophora</taxon>
        <taxon>Intramacronucleata</taxon>
        <taxon>Spirotrichea</taxon>
        <taxon>Stichotrichia</taxon>
        <taxon>Sporadotrichida</taxon>
        <taxon>Halteriidae</taxon>
        <taxon>Halteria</taxon>
    </lineage>
</organism>
<protein>
    <submittedName>
        <fullName evidence="1">Uncharacterized protein</fullName>
    </submittedName>
</protein>
<name>A0A8J8T6M2_HALGN</name>
<reference evidence="1" key="1">
    <citation type="submission" date="2019-06" db="EMBL/GenBank/DDBJ databases">
        <authorList>
            <person name="Zheng W."/>
        </authorList>
    </citation>
    <scope>NUCLEOTIDE SEQUENCE</scope>
    <source>
        <strain evidence="1">QDHG01</strain>
    </source>
</reference>
<comment type="caution">
    <text evidence="1">The sequence shown here is derived from an EMBL/GenBank/DDBJ whole genome shotgun (WGS) entry which is preliminary data.</text>
</comment>